<dbReference type="EMBL" id="JAJJMB010012264">
    <property type="protein sequence ID" value="KAI3879229.1"/>
    <property type="molecule type" value="Genomic_DNA"/>
</dbReference>
<reference evidence="1" key="1">
    <citation type="submission" date="2022-04" db="EMBL/GenBank/DDBJ databases">
        <title>A functionally conserved STORR gene fusion in Papaver species that diverged 16.8 million years ago.</title>
        <authorList>
            <person name="Catania T."/>
        </authorList>
    </citation>
    <scope>NUCLEOTIDE SEQUENCE</scope>
    <source>
        <strain evidence="1">S-188037</strain>
    </source>
</reference>
<proteinExistence type="predicted"/>
<organism evidence="1 2">
    <name type="scientific">Papaver atlanticum</name>
    <dbReference type="NCBI Taxonomy" id="357466"/>
    <lineage>
        <taxon>Eukaryota</taxon>
        <taxon>Viridiplantae</taxon>
        <taxon>Streptophyta</taxon>
        <taxon>Embryophyta</taxon>
        <taxon>Tracheophyta</taxon>
        <taxon>Spermatophyta</taxon>
        <taxon>Magnoliopsida</taxon>
        <taxon>Ranunculales</taxon>
        <taxon>Papaveraceae</taxon>
        <taxon>Papaveroideae</taxon>
        <taxon>Papaver</taxon>
    </lineage>
</organism>
<dbReference type="GO" id="GO:0007163">
    <property type="term" value="P:establishment or maintenance of cell polarity"/>
    <property type="evidence" value="ECO:0007669"/>
    <property type="project" value="TreeGrafter"/>
</dbReference>
<keyword evidence="2" id="KW-1185">Reference proteome</keyword>
<dbReference type="GO" id="GO:0051015">
    <property type="term" value="F:actin filament binding"/>
    <property type="evidence" value="ECO:0007669"/>
    <property type="project" value="InterPro"/>
</dbReference>
<dbReference type="Gene3D" id="3.20.20.80">
    <property type="entry name" value="Glycosidases"/>
    <property type="match status" value="1"/>
</dbReference>
<evidence type="ECO:0000313" key="1">
    <source>
        <dbReference type="EMBL" id="KAI3879229.1"/>
    </source>
</evidence>
<dbReference type="Proteomes" id="UP001202328">
    <property type="component" value="Unassembled WGS sequence"/>
</dbReference>
<gene>
    <name evidence="1" type="ORF">MKW98_028796</name>
</gene>
<dbReference type="GO" id="GO:0016477">
    <property type="term" value="P:cell migration"/>
    <property type="evidence" value="ECO:0007669"/>
    <property type="project" value="TreeGrafter"/>
</dbReference>
<dbReference type="AlphaFoldDB" id="A0AAD4SAY8"/>
<dbReference type="SUPFAM" id="SSF51445">
    <property type="entry name" value="(Trans)glycosidases"/>
    <property type="match status" value="1"/>
</dbReference>
<dbReference type="GO" id="GO:0015629">
    <property type="term" value="C:actin cytoskeleton"/>
    <property type="evidence" value="ECO:0007669"/>
    <property type="project" value="TreeGrafter"/>
</dbReference>
<dbReference type="PANTHER" id="PTHR10551:SF9">
    <property type="entry name" value="FASCIN-2"/>
    <property type="match status" value="1"/>
</dbReference>
<evidence type="ECO:0000313" key="2">
    <source>
        <dbReference type="Proteomes" id="UP001202328"/>
    </source>
</evidence>
<comment type="caution">
    <text evidence="1">The sequence shown here is derived from an EMBL/GenBank/DDBJ whole genome shotgun (WGS) entry which is preliminary data.</text>
</comment>
<dbReference type="PANTHER" id="PTHR10551">
    <property type="entry name" value="FASCIN"/>
    <property type="match status" value="1"/>
</dbReference>
<accession>A0AAD4SAY8</accession>
<name>A0AAD4SAY8_9MAGN</name>
<dbReference type="GO" id="GO:0051017">
    <property type="term" value="P:actin filament bundle assembly"/>
    <property type="evidence" value="ECO:0007669"/>
    <property type="project" value="TreeGrafter"/>
</dbReference>
<sequence length="90" mass="10150">MTFDGGPLKGEYQLCNGHGPQKAKQVLTEHRNSYITREDFRYLSKHGINTVRIPVGWWITKDPHPPAPYVGGGLAALDNAFRWAQWVTVS</sequence>
<protein>
    <submittedName>
        <fullName evidence="1">Uncharacterized protein</fullName>
    </submittedName>
</protein>
<dbReference type="GO" id="GO:0005737">
    <property type="term" value="C:cytoplasm"/>
    <property type="evidence" value="ECO:0007669"/>
    <property type="project" value="TreeGrafter"/>
</dbReference>
<dbReference type="InterPro" id="IPR010431">
    <property type="entry name" value="Fascin"/>
</dbReference>
<dbReference type="InterPro" id="IPR017853">
    <property type="entry name" value="GH"/>
</dbReference>